<evidence type="ECO:0000313" key="17">
    <source>
        <dbReference type="Proteomes" id="UP000054099"/>
    </source>
</evidence>
<dbReference type="Gene3D" id="3.30.565.10">
    <property type="entry name" value="Histidine kinase-like ATPase, C-terminal domain"/>
    <property type="match status" value="1"/>
</dbReference>
<evidence type="ECO:0000256" key="2">
    <source>
        <dbReference type="ARBA" id="ARBA00004651"/>
    </source>
</evidence>
<name>A0A0V8JDP2_9BACL</name>
<keyword evidence="5" id="KW-0597">Phosphoprotein</keyword>
<evidence type="ECO:0000313" key="16">
    <source>
        <dbReference type="EMBL" id="KSU84768.1"/>
    </source>
</evidence>
<feature type="domain" description="Histidine kinase" evidence="15">
    <location>
        <begin position="213"/>
        <end position="417"/>
    </location>
</feature>
<organism evidence="16 17">
    <name type="scientific">Fictibacillus enclensis</name>
    <dbReference type="NCBI Taxonomy" id="1017270"/>
    <lineage>
        <taxon>Bacteria</taxon>
        <taxon>Bacillati</taxon>
        <taxon>Bacillota</taxon>
        <taxon>Bacilli</taxon>
        <taxon>Bacillales</taxon>
        <taxon>Fictibacillaceae</taxon>
        <taxon>Fictibacillus</taxon>
    </lineage>
</organism>
<keyword evidence="11 14" id="KW-1133">Transmembrane helix</keyword>
<evidence type="ECO:0000256" key="8">
    <source>
        <dbReference type="ARBA" id="ARBA00022741"/>
    </source>
</evidence>
<evidence type="ECO:0000256" key="11">
    <source>
        <dbReference type="ARBA" id="ARBA00022989"/>
    </source>
</evidence>
<evidence type="ECO:0000256" key="3">
    <source>
        <dbReference type="ARBA" id="ARBA00012438"/>
    </source>
</evidence>
<dbReference type="Pfam" id="PF07694">
    <property type="entry name" value="5TM-5TMR_LYT"/>
    <property type="match status" value="1"/>
</dbReference>
<feature type="transmembrane region" description="Helical" evidence="14">
    <location>
        <begin position="167"/>
        <end position="187"/>
    </location>
</feature>
<dbReference type="AlphaFoldDB" id="A0A0V8JDP2"/>
<comment type="catalytic activity">
    <reaction evidence="1">
        <text>ATP + protein L-histidine = ADP + protein N-phospho-L-histidine.</text>
        <dbReference type="EC" id="2.7.13.3"/>
    </reaction>
</comment>
<dbReference type="SUPFAM" id="SSF55874">
    <property type="entry name" value="ATPase domain of HSP90 chaperone/DNA topoisomerase II/histidine kinase"/>
    <property type="match status" value="1"/>
</dbReference>
<keyword evidence="6" id="KW-0808">Transferase</keyword>
<dbReference type="GO" id="GO:0000155">
    <property type="term" value="F:phosphorelay sensor kinase activity"/>
    <property type="evidence" value="ECO:0007669"/>
    <property type="project" value="InterPro"/>
</dbReference>
<dbReference type="GO" id="GO:0071555">
    <property type="term" value="P:cell wall organization"/>
    <property type="evidence" value="ECO:0007669"/>
    <property type="project" value="InterPro"/>
</dbReference>
<dbReference type="Pfam" id="PF02518">
    <property type="entry name" value="HATPase_c"/>
    <property type="match status" value="1"/>
</dbReference>
<evidence type="ECO:0000256" key="6">
    <source>
        <dbReference type="ARBA" id="ARBA00022679"/>
    </source>
</evidence>
<dbReference type="InterPro" id="IPR004358">
    <property type="entry name" value="Sig_transdc_His_kin-like_C"/>
</dbReference>
<feature type="transmembrane region" description="Helical" evidence="14">
    <location>
        <begin position="37"/>
        <end position="62"/>
    </location>
</feature>
<dbReference type="InterPro" id="IPR011620">
    <property type="entry name" value="Sig_transdc_His_kinase_LytS_TM"/>
</dbReference>
<comment type="subcellular location">
    <subcellularLocation>
        <location evidence="2">Cell membrane</location>
        <topology evidence="2">Multi-pass membrane protein</topology>
    </subcellularLocation>
</comment>
<dbReference type="Pfam" id="PF00512">
    <property type="entry name" value="HisKA"/>
    <property type="match status" value="1"/>
</dbReference>
<reference evidence="16 17" key="1">
    <citation type="journal article" date="2014" name="Antonie Van Leeuwenhoek">
        <title>Fictibacillus enclensis sp. nov., isolated from marine sediment.</title>
        <authorList>
            <person name="Dastager S.G."/>
            <person name="Mawlankar R."/>
            <person name="Srinivasan K."/>
            <person name="Tang S.K."/>
            <person name="Lee J.C."/>
            <person name="Ramana V.V."/>
            <person name="Shouche Y.S."/>
        </authorList>
    </citation>
    <scope>NUCLEOTIDE SEQUENCE [LARGE SCALE GENOMIC DNA]</scope>
    <source>
        <strain evidence="16 17">NIO-1003</strain>
    </source>
</reference>
<evidence type="ECO:0000256" key="9">
    <source>
        <dbReference type="ARBA" id="ARBA00022777"/>
    </source>
</evidence>
<keyword evidence="8" id="KW-0547">Nucleotide-binding</keyword>
<dbReference type="EMBL" id="LNQN01000001">
    <property type="protein sequence ID" value="KSU84768.1"/>
    <property type="molecule type" value="Genomic_DNA"/>
</dbReference>
<dbReference type="InterPro" id="IPR036097">
    <property type="entry name" value="HisK_dim/P_sf"/>
</dbReference>
<evidence type="ECO:0000256" key="14">
    <source>
        <dbReference type="SAM" id="Phobius"/>
    </source>
</evidence>
<evidence type="ECO:0000256" key="7">
    <source>
        <dbReference type="ARBA" id="ARBA00022692"/>
    </source>
</evidence>
<accession>A0A0V8JDP2</accession>
<dbReference type="PANTHER" id="PTHR43065:SF46">
    <property type="entry name" value="C4-DICARBOXYLATE TRANSPORT SENSOR PROTEIN DCTB"/>
    <property type="match status" value="1"/>
</dbReference>
<dbReference type="CDD" id="cd00082">
    <property type="entry name" value="HisKA"/>
    <property type="match status" value="1"/>
</dbReference>
<keyword evidence="12" id="KW-0902">Two-component regulatory system</keyword>
<proteinExistence type="predicted"/>
<keyword evidence="13 14" id="KW-0472">Membrane</keyword>
<dbReference type="InterPro" id="IPR003661">
    <property type="entry name" value="HisK_dim/P_dom"/>
</dbReference>
<evidence type="ECO:0000256" key="13">
    <source>
        <dbReference type="ARBA" id="ARBA00023136"/>
    </source>
</evidence>
<evidence type="ECO:0000256" key="1">
    <source>
        <dbReference type="ARBA" id="ARBA00000085"/>
    </source>
</evidence>
<dbReference type="GO" id="GO:0005886">
    <property type="term" value="C:plasma membrane"/>
    <property type="evidence" value="ECO:0007669"/>
    <property type="project" value="UniProtKB-SubCell"/>
</dbReference>
<gene>
    <name evidence="16" type="ORF">AS030_04355</name>
</gene>
<dbReference type="InterPro" id="IPR005467">
    <property type="entry name" value="His_kinase_dom"/>
</dbReference>
<dbReference type="OrthoDB" id="9815750at2"/>
<evidence type="ECO:0000256" key="5">
    <source>
        <dbReference type="ARBA" id="ARBA00022553"/>
    </source>
</evidence>
<sequence length="417" mass="46522">MIEHLIINLLVILVPLIALQFVLFAKNSNVKRPKSLFMFNIINAGVLLVCMSFPIPFANGIFFDLRYVPLTISFLYGGIVPGCLTAGLLIIYRIYLGGDGLVTAVFFALMTGWVFFAQYKTYHRLPIRKKLVRVSFILFGLTLSNLILLYIYLYFAGGVKWDAVKTAVYTFYPVLQAGAVIAVVSLIERIRHTLNLQLQQSEMLHSVGQLAASVTHEVRNPLAVARGFMQIFQKEKYIPEDKKIFLTMMIEEIDRAQTIISDYLSLVKTNTSKIERLNITELLSSLKGVMYPFALLKGVELVQNGQEEVHVIGDQGKLKQILMNIIKNAIEATPEGGVVTLSAEKGNREIIIHISDTGIGMGREQLRMLGNPFFSTKSTGTGLGLMASYRMAAEMNGRIEATSEVGKGTHFKIIFPE</sequence>
<feature type="transmembrane region" description="Helical" evidence="14">
    <location>
        <begin position="131"/>
        <end position="155"/>
    </location>
</feature>
<keyword evidence="9" id="KW-0418">Kinase</keyword>
<evidence type="ECO:0000256" key="10">
    <source>
        <dbReference type="ARBA" id="ARBA00022840"/>
    </source>
</evidence>
<keyword evidence="10" id="KW-0067">ATP-binding</keyword>
<dbReference type="Gene3D" id="1.10.1760.20">
    <property type="match status" value="1"/>
</dbReference>
<dbReference type="GO" id="GO:0005524">
    <property type="term" value="F:ATP binding"/>
    <property type="evidence" value="ECO:0007669"/>
    <property type="project" value="UniProtKB-KW"/>
</dbReference>
<dbReference type="PANTHER" id="PTHR43065">
    <property type="entry name" value="SENSOR HISTIDINE KINASE"/>
    <property type="match status" value="1"/>
</dbReference>
<dbReference type="EC" id="2.7.13.3" evidence="3"/>
<evidence type="ECO:0000256" key="4">
    <source>
        <dbReference type="ARBA" id="ARBA00022475"/>
    </source>
</evidence>
<dbReference type="Gene3D" id="1.10.287.130">
    <property type="match status" value="1"/>
</dbReference>
<keyword evidence="4" id="KW-1003">Cell membrane</keyword>
<dbReference type="PROSITE" id="PS50109">
    <property type="entry name" value="HIS_KIN"/>
    <property type="match status" value="1"/>
</dbReference>
<dbReference type="Proteomes" id="UP000054099">
    <property type="component" value="Unassembled WGS sequence"/>
</dbReference>
<feature type="transmembrane region" description="Helical" evidence="14">
    <location>
        <begin position="5"/>
        <end position="25"/>
    </location>
</feature>
<dbReference type="SMART" id="SM00387">
    <property type="entry name" value="HATPase_c"/>
    <property type="match status" value="1"/>
</dbReference>
<dbReference type="InterPro" id="IPR036890">
    <property type="entry name" value="HATPase_C_sf"/>
</dbReference>
<protein>
    <recommendedName>
        <fullName evidence="3">histidine kinase</fullName>
        <ecNumber evidence="3">2.7.13.3</ecNumber>
    </recommendedName>
</protein>
<dbReference type="InterPro" id="IPR003594">
    <property type="entry name" value="HATPase_dom"/>
</dbReference>
<keyword evidence="17" id="KW-1185">Reference proteome</keyword>
<keyword evidence="7 14" id="KW-0812">Transmembrane</keyword>
<dbReference type="RefSeq" id="WP_061968809.1">
    <property type="nucleotide sequence ID" value="NZ_FMAV01000001.1"/>
</dbReference>
<comment type="caution">
    <text evidence="16">The sequence shown here is derived from an EMBL/GenBank/DDBJ whole genome shotgun (WGS) entry which is preliminary data.</text>
</comment>
<dbReference type="PRINTS" id="PR00344">
    <property type="entry name" value="BCTRLSENSOR"/>
</dbReference>
<evidence type="ECO:0000256" key="12">
    <source>
        <dbReference type="ARBA" id="ARBA00023012"/>
    </source>
</evidence>
<feature type="transmembrane region" description="Helical" evidence="14">
    <location>
        <begin position="101"/>
        <end position="119"/>
    </location>
</feature>
<dbReference type="SUPFAM" id="SSF47384">
    <property type="entry name" value="Homodimeric domain of signal transducing histidine kinase"/>
    <property type="match status" value="1"/>
</dbReference>
<feature type="transmembrane region" description="Helical" evidence="14">
    <location>
        <begin position="74"/>
        <end position="95"/>
    </location>
</feature>
<evidence type="ECO:0000259" key="15">
    <source>
        <dbReference type="PROSITE" id="PS50109"/>
    </source>
</evidence>
<dbReference type="SMART" id="SM00388">
    <property type="entry name" value="HisKA"/>
    <property type="match status" value="1"/>
</dbReference>